<name>A0A5Q3Q4A6_9PSEU</name>
<dbReference type="EMBL" id="CP045929">
    <property type="protein sequence ID" value="QGK69153.1"/>
    <property type="molecule type" value="Genomic_DNA"/>
</dbReference>
<dbReference type="Proteomes" id="UP000371041">
    <property type="component" value="Chromosome"/>
</dbReference>
<organism evidence="1 2">
    <name type="scientific">Allosaccharopolyspora coralli</name>
    <dbReference type="NCBI Taxonomy" id="2665642"/>
    <lineage>
        <taxon>Bacteria</taxon>
        <taxon>Bacillati</taxon>
        <taxon>Actinomycetota</taxon>
        <taxon>Actinomycetes</taxon>
        <taxon>Pseudonocardiales</taxon>
        <taxon>Pseudonocardiaceae</taxon>
        <taxon>Allosaccharopolyspora</taxon>
    </lineage>
</organism>
<proteinExistence type="predicted"/>
<dbReference type="AlphaFoldDB" id="A0A5Q3Q4A6"/>
<sequence>MSTVRADAEKLSRVLDENCPAATVNIPFIVSALLDAESRLEDTAEELEGL</sequence>
<gene>
    <name evidence="1" type="ORF">GIY23_06030</name>
</gene>
<dbReference type="KEGG" id="sace:GIY23_06030"/>
<protein>
    <submittedName>
        <fullName evidence="1">Uncharacterized protein</fullName>
    </submittedName>
</protein>
<evidence type="ECO:0000313" key="2">
    <source>
        <dbReference type="Proteomes" id="UP000371041"/>
    </source>
</evidence>
<dbReference type="RefSeq" id="WP_154075753.1">
    <property type="nucleotide sequence ID" value="NZ_CP045929.1"/>
</dbReference>
<accession>A0A5Q3Q4A6</accession>
<evidence type="ECO:0000313" key="1">
    <source>
        <dbReference type="EMBL" id="QGK69153.1"/>
    </source>
</evidence>
<keyword evidence="2" id="KW-1185">Reference proteome</keyword>
<reference evidence="2" key="1">
    <citation type="submission" date="2019-11" db="EMBL/GenBank/DDBJ databases">
        <title>The complete genome sequence of Saccharopolyspora sp. E2A.</title>
        <authorList>
            <person name="Zhang G."/>
        </authorList>
    </citation>
    <scope>NUCLEOTIDE SEQUENCE [LARGE SCALE GENOMIC DNA]</scope>
    <source>
        <strain evidence="2">E2A</strain>
    </source>
</reference>